<dbReference type="EMBL" id="CP001327">
    <property type="protein sequence ID" value="ACO64306.1"/>
    <property type="molecule type" value="Genomic_DNA"/>
</dbReference>
<dbReference type="OMA" id="WFNGDIN"/>
<accession>C1E9C0</accession>
<name>C1E9C0_MICCC</name>
<reference evidence="2 3" key="1">
    <citation type="journal article" date="2009" name="Science">
        <title>Green evolution and dynamic adaptations revealed by genomes of the marine picoeukaryotes Micromonas.</title>
        <authorList>
            <person name="Worden A.Z."/>
            <person name="Lee J.H."/>
            <person name="Mock T."/>
            <person name="Rouze P."/>
            <person name="Simmons M.P."/>
            <person name="Aerts A.L."/>
            <person name="Allen A.E."/>
            <person name="Cuvelier M.L."/>
            <person name="Derelle E."/>
            <person name="Everett M.V."/>
            <person name="Foulon E."/>
            <person name="Grimwood J."/>
            <person name="Gundlach H."/>
            <person name="Henrissat B."/>
            <person name="Napoli C."/>
            <person name="McDonald S.M."/>
            <person name="Parker M.S."/>
            <person name="Rombauts S."/>
            <person name="Salamov A."/>
            <person name="Von Dassow P."/>
            <person name="Badger J.H."/>
            <person name="Coutinho P.M."/>
            <person name="Demir E."/>
            <person name="Dubchak I."/>
            <person name="Gentemann C."/>
            <person name="Eikrem W."/>
            <person name="Gready J.E."/>
            <person name="John U."/>
            <person name="Lanier W."/>
            <person name="Lindquist E.A."/>
            <person name="Lucas S."/>
            <person name="Mayer K.F."/>
            <person name="Moreau H."/>
            <person name="Not F."/>
            <person name="Otillar R."/>
            <person name="Panaud O."/>
            <person name="Pangilinan J."/>
            <person name="Paulsen I."/>
            <person name="Piegu B."/>
            <person name="Poliakov A."/>
            <person name="Robbens S."/>
            <person name="Schmutz J."/>
            <person name="Toulza E."/>
            <person name="Wyss T."/>
            <person name="Zelensky A."/>
            <person name="Zhou K."/>
            <person name="Armbrust E.V."/>
            <person name="Bhattacharya D."/>
            <person name="Goodenough U.W."/>
            <person name="Van de Peer Y."/>
            <person name="Grigoriev I.V."/>
        </authorList>
    </citation>
    <scope>NUCLEOTIDE SEQUENCE [LARGE SCALE GENOMIC DNA]</scope>
    <source>
        <strain evidence="3">RCC299 / NOUM17</strain>
    </source>
</reference>
<proteinExistence type="predicted"/>
<dbReference type="OrthoDB" id="496825at2759"/>
<dbReference type="InParanoid" id="C1E9C0"/>
<dbReference type="Proteomes" id="UP000002009">
    <property type="component" value="Chromosome 6"/>
</dbReference>
<sequence length="241" mass="26034">MSDNEAPAMSAPEPVAAPAPAPAAPVSAAPVFDNAKVDELKLQATDKVQELYKKGKDKLDQYVRFGGNPKVDLELRKHLDIRIPMAPSIRVTVGTDACLQPQGDSNKYEFVYEPNFNWGITETWFNGQIEVNTADKQIKYAKTFDLDAIALKVNGVFDYDKNVPYVGFKVLTKPGVSSAAGDSSGFSVCKTISQNIGPLTLSADIASSVALGEQTYNPSKKSMESSPAQVEFNAVKLILEA</sequence>
<dbReference type="GeneID" id="8244685"/>
<dbReference type="KEGG" id="mis:MICPUN_105777"/>
<evidence type="ECO:0000256" key="1">
    <source>
        <dbReference type="SAM" id="MobiDB-lite"/>
    </source>
</evidence>
<feature type="compositionally biased region" description="Low complexity" evidence="1">
    <location>
        <begin position="1"/>
        <end position="14"/>
    </location>
</feature>
<protein>
    <submittedName>
        <fullName evidence="2">Uncharacterized protein</fullName>
    </submittedName>
</protein>
<dbReference type="RefSeq" id="XP_002503048.1">
    <property type="nucleotide sequence ID" value="XM_002503002.1"/>
</dbReference>
<dbReference type="AlphaFoldDB" id="C1E9C0"/>
<evidence type="ECO:0000313" key="3">
    <source>
        <dbReference type="Proteomes" id="UP000002009"/>
    </source>
</evidence>
<gene>
    <name evidence="2" type="ORF">MICPUN_105777</name>
</gene>
<feature type="region of interest" description="Disordered" evidence="1">
    <location>
        <begin position="1"/>
        <end position="25"/>
    </location>
</feature>
<evidence type="ECO:0000313" key="2">
    <source>
        <dbReference type="EMBL" id="ACO64306.1"/>
    </source>
</evidence>
<keyword evidence="3" id="KW-1185">Reference proteome</keyword>
<organism evidence="2 3">
    <name type="scientific">Micromonas commoda (strain RCC299 / NOUM17 / CCMP2709)</name>
    <name type="common">Picoplanktonic green alga</name>
    <dbReference type="NCBI Taxonomy" id="296587"/>
    <lineage>
        <taxon>Eukaryota</taxon>
        <taxon>Viridiplantae</taxon>
        <taxon>Chlorophyta</taxon>
        <taxon>Mamiellophyceae</taxon>
        <taxon>Mamiellales</taxon>
        <taxon>Mamiellaceae</taxon>
        <taxon>Micromonas</taxon>
    </lineage>
</organism>